<sequence length="128" mass="13843">METVDEKSATMVELSVHGPSGDQLLRTLRAWLGHNDAFRGQTELRRRPIAEGDMGGGLDVLVVALGSGGAATLLVQSVSTWLNQRRSDVTVTIRATDGREVSISVTRASDPLAVMREAERLVPLQPHE</sequence>
<evidence type="ECO:0000313" key="1">
    <source>
        <dbReference type="EMBL" id="MDT0473335.1"/>
    </source>
</evidence>
<comment type="caution">
    <text evidence="1">The sequence shown here is derived from an EMBL/GenBank/DDBJ whole genome shotgun (WGS) entry which is preliminary data.</text>
</comment>
<protein>
    <submittedName>
        <fullName evidence="1">Uncharacterized protein</fullName>
    </submittedName>
</protein>
<name>A0ABU2UJQ1_9ACTN</name>
<dbReference type="Proteomes" id="UP001180489">
    <property type="component" value="Unassembled WGS sequence"/>
</dbReference>
<accession>A0ABU2UJQ1</accession>
<proteinExistence type="predicted"/>
<dbReference type="RefSeq" id="WP_311635288.1">
    <property type="nucleotide sequence ID" value="NZ_JAVRFF010000014.1"/>
</dbReference>
<organism evidence="1 2">
    <name type="scientific">Streptomyces hintoniae</name>
    <dbReference type="NCBI Taxonomy" id="3075521"/>
    <lineage>
        <taxon>Bacteria</taxon>
        <taxon>Bacillati</taxon>
        <taxon>Actinomycetota</taxon>
        <taxon>Actinomycetes</taxon>
        <taxon>Kitasatosporales</taxon>
        <taxon>Streptomycetaceae</taxon>
        <taxon>Streptomyces</taxon>
    </lineage>
</organism>
<gene>
    <name evidence="1" type="ORF">RM863_14485</name>
</gene>
<evidence type="ECO:0000313" key="2">
    <source>
        <dbReference type="Proteomes" id="UP001180489"/>
    </source>
</evidence>
<keyword evidence="2" id="KW-1185">Reference proteome</keyword>
<dbReference type="Pfam" id="PF19953">
    <property type="entry name" value="EACC1"/>
    <property type="match status" value="1"/>
</dbReference>
<dbReference type="InterPro" id="IPR045428">
    <property type="entry name" value="EACC1"/>
</dbReference>
<reference evidence="1" key="1">
    <citation type="submission" date="2024-05" db="EMBL/GenBank/DDBJ databases">
        <title>30 novel species of actinomycetes from the DSMZ collection.</title>
        <authorList>
            <person name="Nouioui I."/>
        </authorList>
    </citation>
    <scope>NUCLEOTIDE SEQUENCE</scope>
    <source>
        <strain evidence="1">DSM 41014</strain>
    </source>
</reference>
<dbReference type="EMBL" id="JAVRFF010000014">
    <property type="protein sequence ID" value="MDT0473335.1"/>
    <property type="molecule type" value="Genomic_DNA"/>
</dbReference>